<dbReference type="EMBL" id="EQ973956">
    <property type="protein sequence ID" value="EEF37130.1"/>
    <property type="molecule type" value="Genomic_DNA"/>
</dbReference>
<keyword evidence="1" id="KW-0472">Membrane</keyword>
<evidence type="ECO:0000313" key="3">
    <source>
        <dbReference type="Proteomes" id="UP000008311"/>
    </source>
</evidence>
<dbReference type="eggNOG" id="ENOG502QRNR">
    <property type="taxonomic scope" value="Eukaryota"/>
</dbReference>
<protein>
    <recommendedName>
        <fullName evidence="4">Protein PHLOEM PROTEIN 2-LIKE A10</fullName>
    </recommendedName>
</protein>
<dbReference type="InParanoid" id="B9SH33"/>
<dbReference type="InterPro" id="IPR019141">
    <property type="entry name" value="DUF2045"/>
</dbReference>
<keyword evidence="3" id="KW-1185">Reference proteome</keyword>
<sequence length="434" mass="46918">MDLQLVKKSVLDYTQKKKRWVAMLGAIGFTSYALYRTYHLPSIAQKRKRISKLLGALISVAEVISDSAETIGVISKDLRDFLQSESDQVPNSFKQICKVTRSSEFSGSVISLTQALTLGILRGYQSSARINHDANANPNSSFLDDVFDKLSTPAGSGLVSVVVGSFARNLVMALYQEGNSSGGENSISEFNAADTNDSAGLEMTAVTKWVDVVCGNKCKELIGDCIQLFVSTAVAVYLDKTMHINTYDEIFAGLTNPKHEKQVTDVMVSVCNGAIQTLVKTSHEVLTNADSGANSRSASPVLAIDQGGGVSERELNGEEEAFYNEPNRRKSFDEAEDGGWVGKVSSTLAVPSNRRLVLDVTGRITFETVRSFLEFLVEKLYGGLKSCADIVHEAVVDSGLGIVRYVTAKSSVIVTVCLSLCLHILDGAWVMVPA</sequence>
<dbReference type="OMA" id="WILVPAQ"/>
<dbReference type="OrthoDB" id="1641131at2759"/>
<proteinExistence type="predicted"/>
<keyword evidence="1" id="KW-1133">Transmembrane helix</keyword>
<evidence type="ECO:0008006" key="4">
    <source>
        <dbReference type="Google" id="ProtNLM"/>
    </source>
</evidence>
<dbReference type="PANTHER" id="PTHR21477:SF31">
    <property type="entry name" value="PROTEIN PHLOEM PROTEIN 2-LIKE A10-LIKE"/>
    <property type="match status" value="1"/>
</dbReference>
<evidence type="ECO:0000313" key="2">
    <source>
        <dbReference type="EMBL" id="EEF37130.1"/>
    </source>
</evidence>
<evidence type="ECO:0000256" key="1">
    <source>
        <dbReference type="SAM" id="Phobius"/>
    </source>
</evidence>
<feature type="transmembrane region" description="Helical" evidence="1">
    <location>
        <begin position="20"/>
        <end position="38"/>
    </location>
</feature>
<dbReference type="Proteomes" id="UP000008311">
    <property type="component" value="Unassembled WGS sequence"/>
</dbReference>
<organism evidence="2 3">
    <name type="scientific">Ricinus communis</name>
    <name type="common">Castor bean</name>
    <dbReference type="NCBI Taxonomy" id="3988"/>
    <lineage>
        <taxon>Eukaryota</taxon>
        <taxon>Viridiplantae</taxon>
        <taxon>Streptophyta</taxon>
        <taxon>Embryophyta</taxon>
        <taxon>Tracheophyta</taxon>
        <taxon>Spermatophyta</taxon>
        <taxon>Magnoliopsida</taxon>
        <taxon>eudicotyledons</taxon>
        <taxon>Gunneridae</taxon>
        <taxon>Pentapetalae</taxon>
        <taxon>rosids</taxon>
        <taxon>fabids</taxon>
        <taxon>Malpighiales</taxon>
        <taxon>Euphorbiaceae</taxon>
        <taxon>Acalyphoideae</taxon>
        <taxon>Acalypheae</taxon>
        <taxon>Ricinus</taxon>
    </lineage>
</organism>
<keyword evidence="1" id="KW-0812">Transmembrane</keyword>
<accession>B9SH33</accession>
<gene>
    <name evidence="2" type="ORF">RCOM_0581610</name>
</gene>
<reference evidence="3" key="1">
    <citation type="journal article" date="2010" name="Nat. Biotechnol.">
        <title>Draft genome sequence of the oilseed species Ricinus communis.</title>
        <authorList>
            <person name="Chan A.P."/>
            <person name="Crabtree J."/>
            <person name="Zhao Q."/>
            <person name="Lorenzi H."/>
            <person name="Orvis J."/>
            <person name="Puiu D."/>
            <person name="Melake-Berhan A."/>
            <person name="Jones K.M."/>
            <person name="Redman J."/>
            <person name="Chen G."/>
            <person name="Cahoon E.B."/>
            <person name="Gedil M."/>
            <person name="Stanke M."/>
            <person name="Haas B.J."/>
            <person name="Wortman J.R."/>
            <person name="Fraser-Liggett C.M."/>
            <person name="Ravel J."/>
            <person name="Rabinowicz P.D."/>
        </authorList>
    </citation>
    <scope>NUCLEOTIDE SEQUENCE [LARGE SCALE GENOMIC DNA]</scope>
    <source>
        <strain evidence="3">cv. Hale</strain>
    </source>
</reference>
<dbReference type="KEGG" id="rcu:8283395"/>
<dbReference type="PANTHER" id="PTHR21477">
    <property type="entry name" value="ZGC:172139"/>
    <property type="match status" value="1"/>
</dbReference>
<name>B9SH33_RICCO</name>
<dbReference type="AlphaFoldDB" id="B9SH33"/>